<evidence type="ECO:0000313" key="5">
    <source>
        <dbReference type="EMBL" id="TIB97342.1"/>
    </source>
</evidence>
<dbReference type="InterPro" id="IPR011042">
    <property type="entry name" value="6-blade_b-propeller_TolB-like"/>
</dbReference>
<evidence type="ECO:0000256" key="4">
    <source>
        <dbReference type="SAM" id="SignalP"/>
    </source>
</evidence>
<dbReference type="InterPro" id="IPR017996">
    <property type="entry name" value="MRJP/yellow-related"/>
</dbReference>
<sequence>MRVATLLALISTAVLARGDDLLDKVGKPSIGNEFGPDLRVEHLYYTLFPAGVAVTESGRMFSTFPRGPGNNYTLAELVDIDIEKPFPSLEANTLPAQQNNSNPGYSASYDDLLVSCQGIAVDAKDRVWVLDTGRAAGGQLQAWGGKLLAYETGDDASKEPVEKIILSPDVAFPSTYLNDVRIDLTKNERGVAYITDSSDEGRTGLIVVDIATGDAWRHLDIHPSTRPDENAVFSFKGQSVYAISADNKGFWTTGVDGIALSEDGEWVYYTTMTSRKLWRVPTEKLLVKPSTNEPNAKHDADSSVEYLGEKGSCSDGLETDSNGLIYLGAAEQDGIQTFDPSTKTFNDLVYNHRITWPDGLSIASNKLYFVDNQFYMQDRFWNNTDKTVKPFALYSIDIDGTSAHI</sequence>
<comment type="similarity">
    <text evidence="2">Belongs to the major royal jelly protein family.</text>
</comment>
<evidence type="ECO:0000256" key="3">
    <source>
        <dbReference type="ARBA" id="ARBA00022525"/>
    </source>
</evidence>
<dbReference type="GO" id="GO:0005576">
    <property type="term" value="C:extracellular region"/>
    <property type="evidence" value="ECO:0007669"/>
    <property type="project" value="UniProtKB-SubCell"/>
</dbReference>
<dbReference type="Gene3D" id="2.120.10.30">
    <property type="entry name" value="TolB, C-terminal domain"/>
    <property type="match status" value="1"/>
</dbReference>
<gene>
    <name evidence="5" type="ORF">E3Q17_03433</name>
</gene>
<keyword evidence="4" id="KW-0732">Signal</keyword>
<evidence type="ECO:0008006" key="7">
    <source>
        <dbReference type="Google" id="ProtNLM"/>
    </source>
</evidence>
<dbReference type="AlphaFoldDB" id="A0A4V4ML27"/>
<dbReference type="EMBL" id="SPRH01000049">
    <property type="protein sequence ID" value="TIB97342.1"/>
    <property type="molecule type" value="Genomic_DNA"/>
</dbReference>
<dbReference type="Pfam" id="PF03022">
    <property type="entry name" value="MRJP"/>
    <property type="match status" value="1"/>
</dbReference>
<comment type="subcellular location">
    <subcellularLocation>
        <location evidence="1">Secreted</location>
    </subcellularLocation>
</comment>
<feature type="chain" id="PRO_5020695035" description="Major royal jelly protein" evidence="4">
    <location>
        <begin position="19"/>
        <end position="405"/>
    </location>
</feature>
<dbReference type="SUPFAM" id="SSF101898">
    <property type="entry name" value="NHL repeat"/>
    <property type="match status" value="1"/>
</dbReference>
<organism evidence="5 6">
    <name type="scientific">Wallemia mellicola</name>
    <dbReference type="NCBI Taxonomy" id="1708541"/>
    <lineage>
        <taxon>Eukaryota</taxon>
        <taxon>Fungi</taxon>
        <taxon>Dikarya</taxon>
        <taxon>Basidiomycota</taxon>
        <taxon>Wallemiomycotina</taxon>
        <taxon>Wallemiomycetes</taxon>
        <taxon>Wallemiales</taxon>
        <taxon>Wallemiaceae</taxon>
        <taxon>Wallemia</taxon>
    </lineage>
</organism>
<reference evidence="5 6" key="1">
    <citation type="submission" date="2019-03" db="EMBL/GenBank/DDBJ databases">
        <title>Sequencing 25 genomes of Wallemia mellicola.</title>
        <authorList>
            <person name="Gostincar C."/>
        </authorList>
    </citation>
    <scope>NUCLEOTIDE SEQUENCE [LARGE SCALE GENOMIC DNA]</scope>
    <source>
        <strain evidence="5 6">EXF-1262</strain>
    </source>
</reference>
<evidence type="ECO:0000313" key="6">
    <source>
        <dbReference type="Proteomes" id="UP000307169"/>
    </source>
</evidence>
<dbReference type="PANTHER" id="PTHR10009">
    <property type="entry name" value="PROTEIN YELLOW-RELATED"/>
    <property type="match status" value="1"/>
</dbReference>
<comment type="caution">
    <text evidence="5">The sequence shown here is derived from an EMBL/GenBank/DDBJ whole genome shotgun (WGS) entry which is preliminary data.</text>
</comment>
<evidence type="ECO:0000256" key="1">
    <source>
        <dbReference type="ARBA" id="ARBA00004613"/>
    </source>
</evidence>
<proteinExistence type="inferred from homology"/>
<dbReference type="PANTHER" id="PTHR10009:SF18">
    <property type="entry name" value="PROTEIN YELLOW-LIKE PROTEIN"/>
    <property type="match status" value="1"/>
</dbReference>
<protein>
    <recommendedName>
        <fullName evidence="7">Major royal jelly protein</fullName>
    </recommendedName>
</protein>
<keyword evidence="3" id="KW-0964">Secreted</keyword>
<feature type="signal peptide" evidence="4">
    <location>
        <begin position="1"/>
        <end position="18"/>
    </location>
</feature>
<accession>A0A4V4ML27</accession>
<dbReference type="Proteomes" id="UP000307169">
    <property type="component" value="Unassembled WGS sequence"/>
</dbReference>
<name>A0A4V4ML27_9BASI</name>
<evidence type="ECO:0000256" key="2">
    <source>
        <dbReference type="ARBA" id="ARBA00009127"/>
    </source>
</evidence>